<proteinExistence type="predicted"/>
<dbReference type="GO" id="GO:0016491">
    <property type="term" value="F:oxidoreductase activity"/>
    <property type="evidence" value="ECO:0007669"/>
    <property type="project" value="InterPro"/>
</dbReference>
<evidence type="ECO:0000259" key="1">
    <source>
        <dbReference type="PROSITE" id="PS51352"/>
    </source>
</evidence>
<dbReference type="GO" id="GO:0016209">
    <property type="term" value="F:antioxidant activity"/>
    <property type="evidence" value="ECO:0007669"/>
    <property type="project" value="InterPro"/>
</dbReference>
<dbReference type="InterPro" id="IPR013766">
    <property type="entry name" value="Thioredoxin_domain"/>
</dbReference>
<protein>
    <submittedName>
        <fullName evidence="2">Alkyl hydroperoxide reductase</fullName>
    </submittedName>
</protein>
<accession>A0A2V4A202</accession>
<dbReference type="InterPro" id="IPR050553">
    <property type="entry name" value="Thioredoxin_ResA/DsbE_sf"/>
</dbReference>
<dbReference type="EMBL" id="QFLI01000001">
    <property type="protein sequence ID" value="PXY02915.1"/>
    <property type="molecule type" value="Genomic_DNA"/>
</dbReference>
<dbReference type="RefSeq" id="WP_110359072.1">
    <property type="nucleotide sequence ID" value="NZ_QFLI01000001.1"/>
</dbReference>
<dbReference type="Pfam" id="PF00578">
    <property type="entry name" value="AhpC-TSA"/>
    <property type="match status" value="1"/>
</dbReference>
<organism evidence="2 3">
    <name type="scientific">Marinifilum breve</name>
    <dbReference type="NCBI Taxonomy" id="2184082"/>
    <lineage>
        <taxon>Bacteria</taxon>
        <taxon>Pseudomonadati</taxon>
        <taxon>Bacteroidota</taxon>
        <taxon>Bacteroidia</taxon>
        <taxon>Marinilabiliales</taxon>
        <taxon>Marinifilaceae</taxon>
    </lineage>
</organism>
<comment type="caution">
    <text evidence="2">The sequence shown here is derived from an EMBL/GenBank/DDBJ whole genome shotgun (WGS) entry which is preliminary data.</text>
</comment>
<dbReference type="InterPro" id="IPR036249">
    <property type="entry name" value="Thioredoxin-like_sf"/>
</dbReference>
<evidence type="ECO:0000313" key="3">
    <source>
        <dbReference type="Proteomes" id="UP000248079"/>
    </source>
</evidence>
<gene>
    <name evidence="2" type="ORF">DF185_02135</name>
</gene>
<dbReference type="Gene3D" id="3.40.30.10">
    <property type="entry name" value="Glutaredoxin"/>
    <property type="match status" value="1"/>
</dbReference>
<dbReference type="OrthoDB" id="9794348at2"/>
<keyword evidence="3" id="KW-1185">Reference proteome</keyword>
<dbReference type="CDD" id="cd02966">
    <property type="entry name" value="TlpA_like_family"/>
    <property type="match status" value="1"/>
</dbReference>
<dbReference type="Proteomes" id="UP000248079">
    <property type="component" value="Unassembled WGS sequence"/>
</dbReference>
<evidence type="ECO:0000313" key="2">
    <source>
        <dbReference type="EMBL" id="PXY02915.1"/>
    </source>
</evidence>
<dbReference type="InterPro" id="IPR000866">
    <property type="entry name" value="AhpC/TSA"/>
</dbReference>
<reference evidence="2 3" key="1">
    <citation type="submission" date="2018-05" db="EMBL/GenBank/DDBJ databases">
        <title>Marinifilum breve JC075T sp. nov., a marine bacterium isolated from Yongle Blue Hole in the South China Sea.</title>
        <authorList>
            <person name="Fu T."/>
        </authorList>
    </citation>
    <scope>NUCLEOTIDE SEQUENCE [LARGE SCALE GENOMIC DNA]</scope>
    <source>
        <strain evidence="2 3">JC075</strain>
    </source>
</reference>
<name>A0A2V4A202_9BACT</name>
<dbReference type="SUPFAM" id="SSF52833">
    <property type="entry name" value="Thioredoxin-like"/>
    <property type="match status" value="1"/>
</dbReference>
<feature type="domain" description="Thioredoxin" evidence="1">
    <location>
        <begin position="22"/>
        <end position="176"/>
    </location>
</feature>
<dbReference type="PROSITE" id="PS51352">
    <property type="entry name" value="THIOREDOXIN_2"/>
    <property type="match status" value="1"/>
</dbReference>
<sequence>MNNGIFNTRKSYLYNTMKLNILFSIALLFAFSINAKSQDFETLNFKDLEPTFHLQNDTTYVINLWAMWCKPCVEELPEFEHIRKSYENKKVKVLLVSLDFGSKVEERLSKFLIKKNINAEVVILDDPDANSWIGKVDDKWDGALPATVIYKKDKRKFFARKVTYSELAETIDNLNR</sequence>
<dbReference type="PANTHER" id="PTHR42852">
    <property type="entry name" value="THIOL:DISULFIDE INTERCHANGE PROTEIN DSBE"/>
    <property type="match status" value="1"/>
</dbReference>
<dbReference type="AlphaFoldDB" id="A0A2V4A202"/>
<dbReference type="PANTHER" id="PTHR42852:SF13">
    <property type="entry name" value="PROTEIN DIPZ"/>
    <property type="match status" value="1"/>
</dbReference>